<keyword evidence="1" id="KW-0812">Transmembrane</keyword>
<evidence type="ECO:0000313" key="2">
    <source>
        <dbReference type="EMBL" id="NOK08484.1"/>
    </source>
</evidence>
<accession>A0A7Y4NC40</accession>
<keyword evidence="1" id="KW-0472">Membrane</keyword>
<evidence type="ECO:0000256" key="1">
    <source>
        <dbReference type="SAM" id="Phobius"/>
    </source>
</evidence>
<evidence type="ECO:0000313" key="3">
    <source>
        <dbReference type="Proteomes" id="UP000528460"/>
    </source>
</evidence>
<reference evidence="2 3" key="1">
    <citation type="submission" date="2020-05" db="EMBL/GenBank/DDBJ databases">
        <authorList>
            <person name="Whitworth D."/>
        </authorList>
    </citation>
    <scope>NUCLEOTIDE SEQUENCE [LARGE SCALE GENOMIC DNA]</scope>
    <source>
        <strain evidence="2 3">CA046A</strain>
    </source>
</reference>
<protein>
    <submittedName>
        <fullName evidence="2">Uncharacterized protein</fullName>
    </submittedName>
</protein>
<dbReference type="EMBL" id="JABFJW010000025">
    <property type="protein sequence ID" value="NOK08484.1"/>
    <property type="molecule type" value="Genomic_DNA"/>
</dbReference>
<sequence>MPKYVGESGENRLFQHKDLAGFYYVAKLLRDEDRDGDFLYVGLGRSPVVIMEFLRQAFGIDAQDLPLSIETTKGEYAKGKREVPYDEAMARFIDHYLPKTLLRGRKLILVDYVDSGYSLLSAQGLMEAHLRAMGLHEEAEHVYIAPLTNLEKFLKAEKSVMGRFRPDISAAHRLLKVLHATIDKEPFSRFPRTSEKSIREGRFPQPDQQAVARLQGVMRLALRHLGEDREQVELALRTSKFLKLKSRPERTFQDAIKGIPPRGQLSQSVVVKDHLNEKYSRQSAEEYGIPNGRLAYEFRRGMASAKRHPYVATGVGVSFAILAIFFIYMLVKALMSVQAVDHSNRVQEL</sequence>
<dbReference type="RefSeq" id="WP_171412737.1">
    <property type="nucleotide sequence ID" value="NZ_JABFJW010000025.1"/>
</dbReference>
<organism evidence="2 3">
    <name type="scientific">Corallococcus exercitus</name>
    <dbReference type="NCBI Taxonomy" id="2316736"/>
    <lineage>
        <taxon>Bacteria</taxon>
        <taxon>Pseudomonadati</taxon>
        <taxon>Myxococcota</taxon>
        <taxon>Myxococcia</taxon>
        <taxon>Myxococcales</taxon>
        <taxon>Cystobacterineae</taxon>
        <taxon>Myxococcaceae</taxon>
        <taxon>Corallococcus</taxon>
    </lineage>
</organism>
<dbReference type="Proteomes" id="UP000528460">
    <property type="component" value="Unassembled WGS sequence"/>
</dbReference>
<name>A0A7Y4NC40_9BACT</name>
<proteinExistence type="predicted"/>
<feature type="transmembrane region" description="Helical" evidence="1">
    <location>
        <begin position="309"/>
        <end position="331"/>
    </location>
</feature>
<gene>
    <name evidence="2" type="ORF">HNS30_05455</name>
</gene>
<dbReference type="AlphaFoldDB" id="A0A7Y4NC40"/>
<keyword evidence="1" id="KW-1133">Transmembrane helix</keyword>
<comment type="caution">
    <text evidence="2">The sequence shown here is derived from an EMBL/GenBank/DDBJ whole genome shotgun (WGS) entry which is preliminary data.</text>
</comment>